<reference evidence="2 3" key="1">
    <citation type="submission" date="2019-08" db="EMBL/GenBank/DDBJ databases">
        <title>Deep-cultivation of Planctomycetes and their phenomic and genomic characterization uncovers novel biology.</title>
        <authorList>
            <person name="Wiegand S."/>
            <person name="Jogler M."/>
            <person name="Boedeker C."/>
            <person name="Pinto D."/>
            <person name="Vollmers J."/>
            <person name="Rivas-Marin E."/>
            <person name="Kohn T."/>
            <person name="Peeters S.H."/>
            <person name="Heuer A."/>
            <person name="Rast P."/>
            <person name="Oberbeckmann S."/>
            <person name="Bunk B."/>
            <person name="Jeske O."/>
            <person name="Meyerdierks A."/>
            <person name="Storesund J.E."/>
            <person name="Kallscheuer N."/>
            <person name="Luecker S."/>
            <person name="Lage O.M."/>
            <person name="Pohl T."/>
            <person name="Merkel B.J."/>
            <person name="Hornburger P."/>
            <person name="Mueller R.-W."/>
            <person name="Bruemmer F."/>
            <person name="Labrenz M."/>
            <person name="Spormann A.M."/>
            <person name="Op den Camp H."/>
            <person name="Overmann J."/>
            <person name="Amann R."/>
            <person name="Jetten M.S.M."/>
            <person name="Mascher T."/>
            <person name="Medema M.H."/>
            <person name="Devos D.P."/>
            <person name="Kaster A.-K."/>
            <person name="Ovreas L."/>
            <person name="Rohde M."/>
            <person name="Galperin M.Y."/>
            <person name="Jogler C."/>
        </authorList>
    </citation>
    <scope>NUCLEOTIDE SEQUENCE [LARGE SCALE GENOMIC DNA]</scope>
    <source>
        <strain evidence="2 3">UC8</strain>
    </source>
</reference>
<dbReference type="SUPFAM" id="SSF49464">
    <property type="entry name" value="Carboxypeptidase regulatory domain-like"/>
    <property type="match status" value="1"/>
</dbReference>
<protein>
    <recommendedName>
        <fullName evidence="4">Carboxypeptidase regulatory-like domain-containing protein</fullName>
    </recommendedName>
</protein>
<proteinExistence type="predicted"/>
<evidence type="ECO:0008006" key="4">
    <source>
        <dbReference type="Google" id="ProtNLM"/>
    </source>
</evidence>
<dbReference type="RefSeq" id="WP_068130610.1">
    <property type="nucleotide sequence ID" value="NZ_CP042914.1"/>
</dbReference>
<feature type="transmembrane region" description="Helical" evidence="1">
    <location>
        <begin position="39"/>
        <end position="60"/>
    </location>
</feature>
<evidence type="ECO:0000313" key="2">
    <source>
        <dbReference type="EMBL" id="QEG40657.1"/>
    </source>
</evidence>
<dbReference type="EMBL" id="CP042914">
    <property type="protein sequence ID" value="QEG40657.1"/>
    <property type="molecule type" value="Genomic_DNA"/>
</dbReference>
<organism evidence="2 3">
    <name type="scientific">Roseimaritima ulvae</name>
    <dbReference type="NCBI Taxonomy" id="980254"/>
    <lineage>
        <taxon>Bacteria</taxon>
        <taxon>Pseudomonadati</taxon>
        <taxon>Planctomycetota</taxon>
        <taxon>Planctomycetia</taxon>
        <taxon>Pirellulales</taxon>
        <taxon>Pirellulaceae</taxon>
        <taxon>Roseimaritima</taxon>
    </lineage>
</organism>
<keyword evidence="3" id="KW-1185">Reference proteome</keyword>
<keyword evidence="1" id="KW-0812">Transmembrane</keyword>
<dbReference type="OrthoDB" id="220457at2"/>
<dbReference type="Proteomes" id="UP000325286">
    <property type="component" value="Chromosome"/>
</dbReference>
<keyword evidence="1" id="KW-0472">Membrane</keyword>
<dbReference type="KEGG" id="rul:UC8_26740"/>
<evidence type="ECO:0000256" key="1">
    <source>
        <dbReference type="SAM" id="Phobius"/>
    </source>
</evidence>
<evidence type="ECO:0000313" key="3">
    <source>
        <dbReference type="Proteomes" id="UP000325286"/>
    </source>
</evidence>
<sequence length="1418" mass="154700">MSPAAETPPLSPDDADSPIARAARWHSDLGISTSGRKKALWLGSCLLAVLVGGFAALFSLPARKPQTTLVALYLAPPDTQCIGVDAPHPPLRNSLLGLTVVNAKVAASPKTGAKDEKDEKDAVVDSKVLTDWRAAVAQSSRRKQLVLHVSSLARVDNGQVFFFGLQGPQRTEGLVSLTEVIEKLNRCSATSKLLVLEVQWPLISDHGDSSRRLSELDSAIKHQFRQFAGPGCHLLLASSGPAACRALPQTPITVLGHYLTSALQSGNADSDHNGRITMEELVNWSSPRIASDGLGGDAPQQIDWLAGSTPLQFMELPARAKPTERAYPKWLALAKQRRQTYIGDPRLPWDSEAVVRWGQLLYAIDAAWRRGENDTDLQRRLLQQEQAVVQVLDRALAERRAARADSLRLAALRIVPAADRPDDQLAAALLAKHAEILQNAPADKRDAQIAQAIKEYVAHYDAEDTVVAMAALLHLFDSKALNDLESLALVQKVNMACPRPLTYPVLDAVQRLLAMDAQPLRVQAVVQIFRLQGQLGTDPLANAILGDVVDNAMQQLIVAQRLVWNPGLTDKQQVRQQVEVAVNRASMALVAEQSLGHAIRQLQRIDAEISTDVLSGAAWRRSDHFQTLEHQTQKLVQSIERMRSTAQHAGILKSGELAMVRQASESLQHEWTHLLPSQNSEAPPAHDVRLVSRRTGHNDAQAIHSPNNKRLPPHPLQDSIDQLTSEAMPKYHAWCQAYLASSSQIEALPSYRRIAEMQLIAPNQNAFPVVVSGGLTGLSWEQPSCHIDLRYTVDLADAAPVQYKVLTPAADSLQVFPLQGSLPPGGKCTIQIQLDRDAAATQDTTLNGIWLCLRRGQDKQFLPLRMEPQPSAPAIDIEFGSHVTRDGCQTTLHLWPSTQPQWQTWNIRTRESTVPAVVATLSSAEGTTLESAPIKLSANGTAPIRFLPAKPVASFSGKPVAPALNGELTLELTDAAKGSSLGKWHITPHLKDPRKMLELGWAEYTVAENGKNRLEVSLARTPNTSAALSEQMYAPTVRLALDSQTISPLLDFASSQLQAHLPTDGQVVKLFAEDLRFREGGEPLVSIPLRIDGDPGYCMLQGRFPRRSGTVQLNWQRTPSLKLHAGAATTSTTPLRVQIAARNLVDAQALRLELFSDSNWEHPVWQTQLDQSRHADVGFRGGGKEHTVEIIAVRRDWQVTVPTHVGNGPHQMRVSTVLPVGVEKIVATHAFVIDDAEPQDIAARAVRSGQGTEVTVTMRPGISGVRSVSLAAVVPGKQQKPQWQQATSEGESDRRWSLRWPRGLAFPEKMQIKIETGAGKSSHSVCDVQVQTLKPVGLVEGTVLEGSLAQPGLTVEVAKPKGRSFARVQTDPSGKFQFALAPGRYVVKTNKPATGRQAEATITVPDQGHVHADLRLHP</sequence>
<keyword evidence="1" id="KW-1133">Transmembrane helix</keyword>
<gene>
    <name evidence="2" type="ORF">UC8_26740</name>
</gene>
<accession>A0A5B9QNH1</accession>
<dbReference type="PROSITE" id="PS00018">
    <property type="entry name" value="EF_HAND_1"/>
    <property type="match status" value="1"/>
</dbReference>
<dbReference type="InterPro" id="IPR008969">
    <property type="entry name" value="CarboxyPept-like_regulatory"/>
</dbReference>
<dbReference type="Gene3D" id="2.60.40.1120">
    <property type="entry name" value="Carboxypeptidase-like, regulatory domain"/>
    <property type="match status" value="1"/>
</dbReference>
<name>A0A5B9QNH1_9BACT</name>
<dbReference type="InterPro" id="IPR018247">
    <property type="entry name" value="EF_Hand_1_Ca_BS"/>
</dbReference>